<proteinExistence type="predicted"/>
<keyword evidence="1" id="KW-0472">Membrane</keyword>
<evidence type="ECO:0000313" key="3">
    <source>
        <dbReference type="Proteomes" id="UP000003081"/>
    </source>
</evidence>
<dbReference type="Proteomes" id="UP000003081">
    <property type="component" value="Unassembled WGS sequence"/>
</dbReference>
<feature type="transmembrane region" description="Helical" evidence="1">
    <location>
        <begin position="20"/>
        <end position="39"/>
    </location>
</feature>
<reference evidence="2 3" key="1">
    <citation type="submission" date="2009-08" db="EMBL/GenBank/DDBJ databases">
        <authorList>
            <person name="Shrivastava S."/>
            <person name="Brinkac L.B."/>
            <person name="Brown J.L."/>
            <person name="Bruce D.B."/>
            <person name="Detter C."/>
            <person name="Green L.D."/>
            <person name="Munk C.A."/>
            <person name="Rogers Y.C."/>
            <person name="Tapia R."/>
            <person name="Sims D.R."/>
            <person name="Smith L.A."/>
            <person name="Smith T.J."/>
            <person name="Sutton G."/>
            <person name="Brettin T."/>
        </authorList>
    </citation>
    <scope>NUCLEOTIDE SEQUENCE [LARGE SCALE GENOMIC DNA]</scope>
    <source>
        <strain evidence="3">E4 str. BoNT E BL5262</strain>
    </source>
</reference>
<dbReference type="RefSeq" id="WP_003411227.1">
    <property type="nucleotide sequence ID" value="NZ_ACOM01000005.1"/>
</dbReference>
<comment type="caution">
    <text evidence="2">The sequence shown here is derived from an EMBL/GenBank/DDBJ whole genome shotgun (WGS) entry which is preliminary data.</text>
</comment>
<protein>
    <submittedName>
        <fullName evidence="2">Uncharacterized protein</fullName>
    </submittedName>
</protein>
<dbReference type="EMBL" id="ACOM01000005">
    <property type="protein sequence ID" value="EEP54582.1"/>
    <property type="molecule type" value="Genomic_DNA"/>
</dbReference>
<organism evidence="2 3">
    <name type="scientific">Clostridium butyricum E4 str. BoNT E BL5262</name>
    <dbReference type="NCBI Taxonomy" id="632245"/>
    <lineage>
        <taxon>Bacteria</taxon>
        <taxon>Bacillati</taxon>
        <taxon>Bacillota</taxon>
        <taxon>Clostridia</taxon>
        <taxon>Eubacteriales</taxon>
        <taxon>Clostridiaceae</taxon>
        <taxon>Clostridium</taxon>
    </lineage>
</organism>
<name>C4IFH4_CLOBU</name>
<dbReference type="HOGENOM" id="CLU_2218453_0_0_9"/>
<evidence type="ECO:0000256" key="1">
    <source>
        <dbReference type="SAM" id="Phobius"/>
    </source>
</evidence>
<evidence type="ECO:0000313" key="2">
    <source>
        <dbReference type="EMBL" id="EEP54582.1"/>
    </source>
</evidence>
<sequence>MIRSILNLITYMINDFKFLGFYGGFWFLSVPLIALVICAEKSKCEKDKLNVAEDFNDIDDIEELPLHSIEFKVNNTEKWQIGQVLKRMDYSTIDDLIKSLLNEQFN</sequence>
<keyword evidence="1" id="KW-1133">Transmembrane helix</keyword>
<dbReference type="AlphaFoldDB" id="C4IFH4"/>
<dbReference type="eggNOG" id="ENOG5030HHZ">
    <property type="taxonomic scope" value="Bacteria"/>
</dbReference>
<accession>C4IFH4</accession>
<dbReference type="STRING" id="1492.ATN24_17105"/>
<gene>
    <name evidence="2" type="ORF">CLP_1678</name>
</gene>
<keyword evidence="1" id="KW-0812">Transmembrane</keyword>
<keyword evidence="3" id="KW-1185">Reference proteome</keyword>